<sequence>MVSSSFTCSSSPSPADSAPEESLSEEEESSCSTSLMASSWRNNEKERSLDVTRSSGHSLHDGQRSVQIPMTPEERHPFEHGVYAL</sequence>
<protein>
    <submittedName>
        <fullName evidence="2">Uncharacterized protein</fullName>
    </submittedName>
</protein>
<evidence type="ECO:0000256" key="1">
    <source>
        <dbReference type="SAM" id="MobiDB-lite"/>
    </source>
</evidence>
<proteinExistence type="predicted"/>
<accession>A0A4Z2G9K9</accession>
<feature type="compositionally biased region" description="Acidic residues" evidence="1">
    <location>
        <begin position="18"/>
        <end position="29"/>
    </location>
</feature>
<dbReference type="EMBL" id="SRLO01000628">
    <property type="protein sequence ID" value="TNN50198.1"/>
    <property type="molecule type" value="Genomic_DNA"/>
</dbReference>
<reference evidence="2 3" key="1">
    <citation type="submission" date="2019-03" db="EMBL/GenBank/DDBJ databases">
        <title>First draft genome of Liparis tanakae, snailfish: a comprehensive survey of snailfish specific genes.</title>
        <authorList>
            <person name="Kim W."/>
            <person name="Song I."/>
            <person name="Jeong J.-H."/>
            <person name="Kim D."/>
            <person name="Kim S."/>
            <person name="Ryu S."/>
            <person name="Song J.Y."/>
            <person name="Lee S.K."/>
        </authorList>
    </citation>
    <scope>NUCLEOTIDE SEQUENCE [LARGE SCALE GENOMIC DNA]</scope>
    <source>
        <tissue evidence="2">Muscle</tissue>
    </source>
</reference>
<evidence type="ECO:0000313" key="2">
    <source>
        <dbReference type="EMBL" id="TNN50198.1"/>
    </source>
</evidence>
<name>A0A4Z2G9K9_9TELE</name>
<gene>
    <name evidence="2" type="ORF">EYF80_039622</name>
</gene>
<organism evidence="2 3">
    <name type="scientific">Liparis tanakae</name>
    <name type="common">Tanaka's snailfish</name>
    <dbReference type="NCBI Taxonomy" id="230148"/>
    <lineage>
        <taxon>Eukaryota</taxon>
        <taxon>Metazoa</taxon>
        <taxon>Chordata</taxon>
        <taxon>Craniata</taxon>
        <taxon>Vertebrata</taxon>
        <taxon>Euteleostomi</taxon>
        <taxon>Actinopterygii</taxon>
        <taxon>Neopterygii</taxon>
        <taxon>Teleostei</taxon>
        <taxon>Neoteleostei</taxon>
        <taxon>Acanthomorphata</taxon>
        <taxon>Eupercaria</taxon>
        <taxon>Perciformes</taxon>
        <taxon>Cottioidei</taxon>
        <taxon>Cottales</taxon>
        <taxon>Liparidae</taxon>
        <taxon>Liparis</taxon>
    </lineage>
</organism>
<feature type="region of interest" description="Disordered" evidence="1">
    <location>
        <begin position="1"/>
        <end position="85"/>
    </location>
</feature>
<dbReference type="Proteomes" id="UP000314294">
    <property type="component" value="Unassembled WGS sequence"/>
</dbReference>
<keyword evidence="3" id="KW-1185">Reference proteome</keyword>
<feature type="compositionally biased region" description="Low complexity" evidence="1">
    <location>
        <begin position="1"/>
        <end position="17"/>
    </location>
</feature>
<dbReference type="AlphaFoldDB" id="A0A4Z2G9K9"/>
<comment type="caution">
    <text evidence="2">The sequence shown here is derived from an EMBL/GenBank/DDBJ whole genome shotgun (WGS) entry which is preliminary data.</text>
</comment>
<evidence type="ECO:0000313" key="3">
    <source>
        <dbReference type="Proteomes" id="UP000314294"/>
    </source>
</evidence>